<sequence>MCKTTKQSIKTAKLNKQLMFEIGRGQRDISSKAIDFMFHVINSVDKDGKIHVDLDEVRRDLMVQNKTLNRIIAELKLNQLVVEVDGFLYSKFHVLSNGKKEDQGYIKNLKVFSDPYLRSLGKSQKRFFLYVASYTQPDVPKTVSVEALHSNKYYSGLNYIKDYQQLANYLFDFVQKGYFVVYINGVRYDETSKDFHSTFHKLCGYNEKTGKKRMFKKRDHKIGICLNPKLTSAEQVVQNNASQQEFLQLAEKYYIYHHLLRPETIPFFINIKNELFEQFGETGLDLYRHSLESYFSTEEENVLYHDLYSNEKETKAPNYMKDFHLLKEVQNIIVEAFSSSCFKKGIVEVGTYKFTSEQFNQLIKYFIEKASDNHKIILDAELESYGITLEEALKPIEDKKTNSNCALVLQQHILQTYNRFEFEPGMLSEEEQKSVVRDWAYKGILMREAEIRANIEHLKQEIVFLIPNSKPSFTIKQTPQNKIGKELKSEGEPYIPESVLRREKKLREKGFLQDLKDVECDY</sequence>
<accession>A0ABT5VFL7</accession>
<dbReference type="Proteomes" id="UP001148125">
    <property type="component" value="Unassembled WGS sequence"/>
</dbReference>
<gene>
    <name evidence="1" type="ORF">N7Z68_12085</name>
</gene>
<evidence type="ECO:0000313" key="2">
    <source>
        <dbReference type="Proteomes" id="UP001148125"/>
    </source>
</evidence>
<name>A0ABT5VFL7_9BACI</name>
<dbReference type="RefSeq" id="WP_275118735.1">
    <property type="nucleotide sequence ID" value="NZ_JAOTPO010000007.1"/>
</dbReference>
<comment type="caution">
    <text evidence="1">The sequence shown here is derived from an EMBL/GenBank/DDBJ whole genome shotgun (WGS) entry which is preliminary data.</text>
</comment>
<proteinExistence type="predicted"/>
<keyword evidence="2" id="KW-1185">Reference proteome</keyword>
<dbReference type="EMBL" id="JAOTPO010000007">
    <property type="protein sequence ID" value="MDE5414122.1"/>
    <property type="molecule type" value="Genomic_DNA"/>
</dbReference>
<evidence type="ECO:0000313" key="1">
    <source>
        <dbReference type="EMBL" id="MDE5414122.1"/>
    </source>
</evidence>
<organism evidence="1 2">
    <name type="scientific">Alkalihalobacterium chitinilyticum</name>
    <dbReference type="NCBI Taxonomy" id="2980103"/>
    <lineage>
        <taxon>Bacteria</taxon>
        <taxon>Bacillati</taxon>
        <taxon>Bacillota</taxon>
        <taxon>Bacilli</taxon>
        <taxon>Bacillales</taxon>
        <taxon>Bacillaceae</taxon>
        <taxon>Alkalihalobacterium</taxon>
    </lineage>
</organism>
<protein>
    <submittedName>
        <fullName evidence="1">Uncharacterized protein</fullName>
    </submittedName>
</protein>
<reference evidence="1" key="1">
    <citation type="submission" date="2024-05" db="EMBL/GenBank/DDBJ databases">
        <title>Alkalihalobacillus sp. strain MEB203 novel alkaliphilic bacterium from Lonar Lake, India.</title>
        <authorList>
            <person name="Joshi A."/>
            <person name="Thite S."/>
            <person name="Mengade P."/>
        </authorList>
    </citation>
    <scope>NUCLEOTIDE SEQUENCE</scope>
    <source>
        <strain evidence="1">MEB 203</strain>
    </source>
</reference>